<evidence type="ECO:0000313" key="3">
    <source>
        <dbReference type="Proteomes" id="UP000677913"/>
    </source>
</evidence>
<reference evidence="2" key="1">
    <citation type="submission" date="2021-04" db="EMBL/GenBank/DDBJ databases">
        <title>Genome based classification of Actinospica acidithermotolerans sp. nov., an actinobacterium isolated from an Indonesian hot spring.</title>
        <authorList>
            <person name="Kusuma A.B."/>
            <person name="Putra K.E."/>
            <person name="Nafisah S."/>
            <person name="Loh J."/>
            <person name="Nouioui I."/>
            <person name="Goodfellow M."/>
        </authorList>
    </citation>
    <scope>NUCLEOTIDE SEQUENCE</scope>
    <source>
        <strain evidence="2">DSM 45618</strain>
    </source>
</reference>
<comment type="caution">
    <text evidence="2">The sequence shown here is derived from an EMBL/GenBank/DDBJ whole genome shotgun (WGS) entry which is preliminary data.</text>
</comment>
<proteinExistence type="predicted"/>
<evidence type="ECO:0008006" key="4">
    <source>
        <dbReference type="Google" id="ProtNLM"/>
    </source>
</evidence>
<dbReference type="EMBL" id="JAGSXH010000047">
    <property type="protein sequence ID" value="MBS2964330.1"/>
    <property type="molecule type" value="Genomic_DNA"/>
</dbReference>
<organism evidence="2 3">
    <name type="scientific">Actinocrinis puniceicyclus</name>
    <dbReference type="NCBI Taxonomy" id="977794"/>
    <lineage>
        <taxon>Bacteria</taxon>
        <taxon>Bacillati</taxon>
        <taxon>Actinomycetota</taxon>
        <taxon>Actinomycetes</taxon>
        <taxon>Catenulisporales</taxon>
        <taxon>Actinospicaceae</taxon>
        <taxon>Actinocrinis</taxon>
    </lineage>
</organism>
<evidence type="ECO:0000313" key="2">
    <source>
        <dbReference type="EMBL" id="MBS2964330.1"/>
    </source>
</evidence>
<sequence>MVMKAKISFVSGMVLGLLAGSKIGPRLYERVSAAVSSLAADPRVRHGASNAGDRAAHVAKNAGMSAAQQVRHASEVVTHRFGDRFNSVSHSAPNGAKHGGSRFDEDPLADQ</sequence>
<feature type="region of interest" description="Disordered" evidence="1">
    <location>
        <begin position="82"/>
        <end position="111"/>
    </location>
</feature>
<accession>A0A8J8BD83</accession>
<protein>
    <recommendedName>
        <fullName evidence="4">YtxH domain-containing protein</fullName>
    </recommendedName>
</protein>
<dbReference type="AlphaFoldDB" id="A0A8J8BD83"/>
<dbReference type="Proteomes" id="UP000677913">
    <property type="component" value="Unassembled WGS sequence"/>
</dbReference>
<evidence type="ECO:0000256" key="1">
    <source>
        <dbReference type="SAM" id="MobiDB-lite"/>
    </source>
</evidence>
<keyword evidence="3" id="KW-1185">Reference proteome</keyword>
<name>A0A8J8BD83_9ACTN</name>
<gene>
    <name evidence="2" type="ORF">KGA66_14815</name>
</gene>